<dbReference type="Proteomes" id="UP001165121">
    <property type="component" value="Unassembled WGS sequence"/>
</dbReference>
<dbReference type="AlphaFoldDB" id="A0A9W6XPG9"/>
<name>A0A9W6XPG9_9STRA</name>
<reference evidence="6" key="1">
    <citation type="submission" date="2023-04" db="EMBL/GenBank/DDBJ databases">
        <title>Phytophthora fragariaefolia NBRC 109709.</title>
        <authorList>
            <person name="Ichikawa N."/>
            <person name="Sato H."/>
            <person name="Tonouchi N."/>
        </authorList>
    </citation>
    <scope>NUCLEOTIDE SEQUENCE</scope>
    <source>
        <strain evidence="6">NBRC 109709</strain>
    </source>
</reference>
<organism evidence="6 7">
    <name type="scientific">Phytophthora fragariaefolia</name>
    <dbReference type="NCBI Taxonomy" id="1490495"/>
    <lineage>
        <taxon>Eukaryota</taxon>
        <taxon>Sar</taxon>
        <taxon>Stramenopiles</taxon>
        <taxon>Oomycota</taxon>
        <taxon>Peronosporomycetes</taxon>
        <taxon>Peronosporales</taxon>
        <taxon>Peronosporaceae</taxon>
        <taxon>Phytophthora</taxon>
    </lineage>
</organism>
<comment type="domain">
    <text evidence="5">The RxLR-dEER motif acts to carry the protein into the host cell cytoplasm through binding to cell surface phosphatidylinositol-3-phosphate.</text>
</comment>
<comment type="caution">
    <text evidence="6">The sequence shown here is derived from an EMBL/GenBank/DDBJ whole genome shotgun (WGS) entry which is preliminary data.</text>
</comment>
<keyword evidence="3 5" id="KW-0964">Secreted</keyword>
<evidence type="ECO:0000256" key="3">
    <source>
        <dbReference type="ARBA" id="ARBA00022525"/>
    </source>
</evidence>
<comment type="similarity">
    <text evidence="2 5">Belongs to the RxLR effector family.</text>
</comment>
<evidence type="ECO:0000256" key="4">
    <source>
        <dbReference type="ARBA" id="ARBA00022729"/>
    </source>
</evidence>
<accession>A0A9W6XPG9</accession>
<dbReference type="EMBL" id="BSXT01001456">
    <property type="protein sequence ID" value="GMF42597.1"/>
    <property type="molecule type" value="Genomic_DNA"/>
</dbReference>
<comment type="subcellular location">
    <subcellularLocation>
        <location evidence="1 5">Secreted</location>
    </subcellularLocation>
</comment>
<evidence type="ECO:0000256" key="2">
    <source>
        <dbReference type="ARBA" id="ARBA00010400"/>
    </source>
</evidence>
<keyword evidence="4 5" id="KW-0732">Signal</keyword>
<dbReference type="Pfam" id="PF16810">
    <property type="entry name" value="RXLR"/>
    <property type="match status" value="1"/>
</dbReference>
<evidence type="ECO:0000256" key="1">
    <source>
        <dbReference type="ARBA" id="ARBA00004613"/>
    </source>
</evidence>
<evidence type="ECO:0000256" key="5">
    <source>
        <dbReference type="RuleBase" id="RU367124"/>
    </source>
</evidence>
<evidence type="ECO:0000313" key="7">
    <source>
        <dbReference type="Proteomes" id="UP001165121"/>
    </source>
</evidence>
<feature type="chain" id="PRO_5041011635" description="RxLR effector protein" evidence="5">
    <location>
        <begin position="18"/>
        <end position="216"/>
    </location>
</feature>
<sequence length="216" mass="23970">MLLGVFTVLAGISATSSMRAASDQAGVSNVHAVDLGHATNGFDERVLRFQILEAATDDEERSPEAALAHVDKLVDPMKLDEAMSDVTKMKTLFKQWDEDAMLAKKVIERLSANRHTFAKYSFLVLSYNGYRIKVAENAAKLHAREKMINDLVSPAKLNAALRGRTEMKELFKQWNVDEAIAMQVISRLAADPQALTTYTPLILNFNAYRVRVAGKA</sequence>
<gene>
    <name evidence="6" type="ORF">Pfra01_001402600</name>
</gene>
<feature type="signal peptide" evidence="5">
    <location>
        <begin position="1"/>
        <end position="17"/>
    </location>
</feature>
<dbReference type="OrthoDB" id="94197at2759"/>
<dbReference type="GO" id="GO:0005576">
    <property type="term" value="C:extracellular region"/>
    <property type="evidence" value="ECO:0007669"/>
    <property type="project" value="UniProtKB-SubCell"/>
</dbReference>
<comment type="function">
    <text evidence="5">Effector that suppresses plant defense responses during pathogen infection.</text>
</comment>
<evidence type="ECO:0000313" key="6">
    <source>
        <dbReference type="EMBL" id="GMF42597.1"/>
    </source>
</evidence>
<protein>
    <recommendedName>
        <fullName evidence="5">RxLR effector protein</fullName>
    </recommendedName>
</protein>
<proteinExistence type="inferred from homology"/>
<keyword evidence="7" id="KW-1185">Reference proteome</keyword>
<dbReference type="InterPro" id="IPR031825">
    <property type="entry name" value="RXLR"/>
</dbReference>